<dbReference type="STRING" id="1141098.A0A1Y2E0Y8"/>
<comment type="caution">
    <text evidence="2">The sequence shown here is derived from an EMBL/GenBank/DDBJ whole genome shotgun (WGS) entry which is preliminary data.</text>
</comment>
<accession>A0A1Y2E0Y8</accession>
<feature type="compositionally biased region" description="Acidic residues" evidence="1">
    <location>
        <begin position="271"/>
        <end position="282"/>
    </location>
</feature>
<sequence length="282" mass="32488">MSGLEAISYSQDETITAIRNYYQFLTKSYLHEAYVVEPPSGGWPHIDNLQCMEKTDEVIDLLRHLPYIRRTEDDGPQGAPGCHFADWQQISQAASEDDGCSMRECSEPSELVENIPPHVIGLTYGGRNNPTFLLDTQRGIVHWYECDDEIRHNADNDPEWVMPVTDVDDPYEWAPEEEAEWRAEHPAWAVADFFHLLQRQFLRLKFVPISPKTVYEVHDQQDSEEAAMLSAVQDIYRQHGWPNLATFRKQECLQAVGAILRTEYPDHLDPGPEDDDRGEDEE</sequence>
<dbReference type="RefSeq" id="XP_040716352.1">
    <property type="nucleotide sequence ID" value="XM_040860154.1"/>
</dbReference>
<evidence type="ECO:0000256" key="1">
    <source>
        <dbReference type="SAM" id="MobiDB-lite"/>
    </source>
</evidence>
<evidence type="ECO:0000313" key="3">
    <source>
        <dbReference type="Proteomes" id="UP000193689"/>
    </source>
</evidence>
<gene>
    <name evidence="2" type="ORF">BCR38DRAFT_432119</name>
</gene>
<reference evidence="2 3" key="1">
    <citation type="submission" date="2016-07" db="EMBL/GenBank/DDBJ databases">
        <title>Pervasive Adenine N6-methylation of Active Genes in Fungi.</title>
        <authorList>
            <consortium name="DOE Joint Genome Institute"/>
            <person name="Mondo S.J."/>
            <person name="Dannebaum R.O."/>
            <person name="Kuo R.C."/>
            <person name="Labutti K."/>
            <person name="Haridas S."/>
            <person name="Kuo A."/>
            <person name="Salamov A."/>
            <person name="Ahrendt S.R."/>
            <person name="Lipzen A."/>
            <person name="Sullivan W."/>
            <person name="Andreopoulos W.B."/>
            <person name="Clum A."/>
            <person name="Lindquist E."/>
            <person name="Daum C."/>
            <person name="Ramamoorthy G.K."/>
            <person name="Gryganskyi A."/>
            <person name="Culley D."/>
            <person name="Magnuson J.K."/>
            <person name="James T.Y."/>
            <person name="O'Malley M.A."/>
            <person name="Stajich J.E."/>
            <person name="Spatafora J.W."/>
            <person name="Visel A."/>
            <person name="Grigoriev I.V."/>
        </authorList>
    </citation>
    <scope>NUCLEOTIDE SEQUENCE [LARGE SCALE GENOMIC DNA]</scope>
    <source>
        <strain evidence="2 3">CBS 129021</strain>
    </source>
</reference>
<proteinExistence type="predicted"/>
<dbReference type="EMBL" id="MCFJ01000006">
    <property type="protein sequence ID" value="ORY65200.1"/>
    <property type="molecule type" value="Genomic_DNA"/>
</dbReference>
<evidence type="ECO:0000313" key="2">
    <source>
        <dbReference type="EMBL" id="ORY65200.1"/>
    </source>
</evidence>
<dbReference type="AlphaFoldDB" id="A0A1Y2E0Y8"/>
<keyword evidence="3" id="KW-1185">Reference proteome</keyword>
<dbReference type="GeneID" id="63776366"/>
<feature type="region of interest" description="Disordered" evidence="1">
    <location>
        <begin position="263"/>
        <end position="282"/>
    </location>
</feature>
<dbReference type="Proteomes" id="UP000193689">
    <property type="component" value="Unassembled WGS sequence"/>
</dbReference>
<organism evidence="2 3">
    <name type="scientific">Pseudomassariella vexata</name>
    <dbReference type="NCBI Taxonomy" id="1141098"/>
    <lineage>
        <taxon>Eukaryota</taxon>
        <taxon>Fungi</taxon>
        <taxon>Dikarya</taxon>
        <taxon>Ascomycota</taxon>
        <taxon>Pezizomycotina</taxon>
        <taxon>Sordariomycetes</taxon>
        <taxon>Xylariomycetidae</taxon>
        <taxon>Amphisphaeriales</taxon>
        <taxon>Pseudomassariaceae</taxon>
        <taxon>Pseudomassariella</taxon>
    </lineage>
</organism>
<protein>
    <submittedName>
        <fullName evidence="2">Uncharacterized protein</fullName>
    </submittedName>
</protein>
<dbReference type="OrthoDB" id="5343383at2759"/>
<name>A0A1Y2E0Y8_9PEZI</name>
<dbReference type="InParanoid" id="A0A1Y2E0Y8"/>